<reference evidence="9 10" key="1">
    <citation type="journal article" date="2015" name="Genome Biol. Evol.">
        <title>Comparative Genomics of a Bacterivorous Green Alga Reveals Evolutionary Causalities and Consequences of Phago-Mixotrophic Mode of Nutrition.</title>
        <authorList>
            <person name="Burns J.A."/>
            <person name="Paasch A."/>
            <person name="Narechania A."/>
            <person name="Kim E."/>
        </authorList>
    </citation>
    <scope>NUCLEOTIDE SEQUENCE [LARGE SCALE GENOMIC DNA]</scope>
    <source>
        <strain evidence="9 10">PLY_AMNH</strain>
    </source>
</reference>
<feature type="region of interest" description="Disordered" evidence="7">
    <location>
        <begin position="187"/>
        <end position="252"/>
    </location>
</feature>
<evidence type="ECO:0000256" key="2">
    <source>
        <dbReference type="ARBA" id="ARBA00022517"/>
    </source>
</evidence>
<keyword evidence="2" id="KW-0690">Ribosome biogenesis</keyword>
<comment type="similarity">
    <text evidence="6">Belongs to the UTP23/FCF1 family. UTP23 subfamily.</text>
</comment>
<evidence type="ECO:0000256" key="3">
    <source>
        <dbReference type="ARBA" id="ARBA00022552"/>
    </source>
</evidence>
<dbReference type="Gene3D" id="3.40.50.1010">
    <property type="entry name" value="5'-nuclease"/>
    <property type="match status" value="1"/>
</dbReference>
<dbReference type="Pfam" id="PF24779">
    <property type="entry name" value="UTP23_sensor"/>
    <property type="match status" value="1"/>
</dbReference>
<dbReference type="AlphaFoldDB" id="A0AAE0L0I7"/>
<keyword evidence="4" id="KW-0539">Nucleus</keyword>
<evidence type="ECO:0000256" key="7">
    <source>
        <dbReference type="SAM" id="MobiDB-lite"/>
    </source>
</evidence>
<organism evidence="9 10">
    <name type="scientific">Cymbomonas tetramitiformis</name>
    <dbReference type="NCBI Taxonomy" id="36881"/>
    <lineage>
        <taxon>Eukaryota</taxon>
        <taxon>Viridiplantae</taxon>
        <taxon>Chlorophyta</taxon>
        <taxon>Pyramimonadophyceae</taxon>
        <taxon>Pyramimonadales</taxon>
        <taxon>Pyramimonadaceae</taxon>
        <taxon>Cymbomonas</taxon>
    </lineage>
</organism>
<evidence type="ECO:0000313" key="10">
    <source>
        <dbReference type="Proteomes" id="UP001190700"/>
    </source>
</evidence>
<dbReference type="FunFam" id="3.40.50.1010:FF:000006">
    <property type="entry name" value="rRNA-processing protein UTP23 homolog"/>
    <property type="match status" value="1"/>
</dbReference>
<evidence type="ECO:0000256" key="4">
    <source>
        <dbReference type="ARBA" id="ARBA00023242"/>
    </source>
</evidence>
<comment type="caution">
    <text evidence="9">The sequence shown here is derived from an EMBL/GenBank/DDBJ whole genome shotgun (WGS) entry which is preliminary data.</text>
</comment>
<dbReference type="Pfam" id="PF04900">
    <property type="entry name" value="Fcf1"/>
    <property type="match status" value="1"/>
</dbReference>
<evidence type="ECO:0000256" key="5">
    <source>
        <dbReference type="ARBA" id="ARBA00037300"/>
    </source>
</evidence>
<keyword evidence="3" id="KW-0698">rRNA processing</keyword>
<dbReference type="GO" id="GO:0032040">
    <property type="term" value="C:small-subunit processome"/>
    <property type="evidence" value="ECO:0007669"/>
    <property type="project" value="InterPro"/>
</dbReference>
<dbReference type="Proteomes" id="UP001190700">
    <property type="component" value="Unassembled WGS sequence"/>
</dbReference>
<dbReference type="InterPro" id="IPR029060">
    <property type="entry name" value="PIN-like_dom_sf"/>
</dbReference>
<dbReference type="InterPro" id="IPR006984">
    <property type="entry name" value="Fcf1/UTP23"/>
</dbReference>
<dbReference type="PANTHER" id="PTHR12416">
    <property type="entry name" value="RRNA-PROCESSING PROTEIN UTP23 HOMOLOG"/>
    <property type="match status" value="1"/>
</dbReference>
<comment type="function">
    <text evidence="5">Involved in rRNA-processing and ribosome biogenesis.</text>
</comment>
<dbReference type="SUPFAM" id="SSF88723">
    <property type="entry name" value="PIN domain-like"/>
    <property type="match status" value="1"/>
</dbReference>
<gene>
    <name evidence="9" type="ORF">CYMTET_24002</name>
</gene>
<sequence length="252" mass="28373">MKYKKQKSTRRNINFFRVQCGFREPFRVIIDGNFLHALLEAKLGGPREILPKFLGATTVKPYVTRCVLAELRSLGEDFTGTALAARRIETMRCNHLKPVSPSECLCSLVGENNGDCFFIATQQQELREKLLKVPNVPILFACRTSLNLEPPSEVQKRLCTEREVQQKTVPQHELKAAPLRTLLESAETNSRKRKKVKGVNPLACKKKKADSEPMEVKVQAAEGKQKRKRQRGKHKESGLNADLAAAVEAKPL</sequence>
<protein>
    <recommendedName>
        <fullName evidence="8">UTP23 sensor motif region domain-containing protein</fullName>
    </recommendedName>
</protein>
<feature type="compositionally biased region" description="Basic residues" evidence="7">
    <location>
        <begin position="225"/>
        <end position="234"/>
    </location>
</feature>
<keyword evidence="10" id="KW-1185">Reference proteome</keyword>
<evidence type="ECO:0000256" key="1">
    <source>
        <dbReference type="ARBA" id="ARBA00004604"/>
    </source>
</evidence>
<accession>A0AAE0L0I7</accession>
<dbReference type="EMBL" id="LGRX02012406">
    <property type="protein sequence ID" value="KAK3267437.1"/>
    <property type="molecule type" value="Genomic_DNA"/>
</dbReference>
<dbReference type="InterPro" id="IPR057776">
    <property type="entry name" value="UTP23_sensor"/>
</dbReference>
<evidence type="ECO:0000256" key="6">
    <source>
        <dbReference type="ARBA" id="ARBA00038503"/>
    </source>
</evidence>
<feature type="domain" description="UTP23 sensor motif region" evidence="8">
    <location>
        <begin position="191"/>
        <end position="208"/>
    </location>
</feature>
<evidence type="ECO:0000259" key="8">
    <source>
        <dbReference type="Pfam" id="PF24779"/>
    </source>
</evidence>
<evidence type="ECO:0000313" key="9">
    <source>
        <dbReference type="EMBL" id="KAK3267437.1"/>
    </source>
</evidence>
<name>A0AAE0L0I7_9CHLO</name>
<dbReference type="GO" id="GO:0006364">
    <property type="term" value="P:rRNA processing"/>
    <property type="evidence" value="ECO:0007669"/>
    <property type="project" value="UniProtKB-KW"/>
</dbReference>
<comment type="subcellular location">
    <subcellularLocation>
        <location evidence="1">Nucleus</location>
        <location evidence="1">Nucleolus</location>
    </subcellularLocation>
</comment>
<proteinExistence type="inferred from homology"/>
<dbReference type="CDD" id="cd08553">
    <property type="entry name" value="PIN_Fcf1-like"/>
    <property type="match status" value="1"/>
</dbReference>